<reference evidence="2 3" key="1">
    <citation type="submission" date="2018-08" db="EMBL/GenBank/DDBJ databases">
        <title>Genomic Encyclopedia of Type Strains, Phase IV (KMG-IV): sequencing the most valuable type-strain genomes for metagenomic binning, comparative biology and taxonomic classification.</title>
        <authorList>
            <person name="Goeker M."/>
        </authorList>
    </citation>
    <scope>NUCLEOTIDE SEQUENCE [LARGE SCALE GENOMIC DNA]</scope>
    <source>
        <strain evidence="2 3">DSM 17274</strain>
    </source>
</reference>
<gene>
    <name evidence="2" type="ORF">DFR63_1648</name>
</gene>
<organism evidence="2 3">
    <name type="scientific">Jeotgalicoccus halotolerans</name>
    <dbReference type="NCBI Taxonomy" id="157227"/>
    <lineage>
        <taxon>Bacteria</taxon>
        <taxon>Bacillati</taxon>
        <taxon>Bacillota</taxon>
        <taxon>Bacilli</taxon>
        <taxon>Bacillales</taxon>
        <taxon>Staphylococcaceae</taxon>
        <taxon>Jeotgalicoccus</taxon>
    </lineage>
</organism>
<sequence>MYLNSRNTPPVLLHYRALSRRMALGSEDKIKMKMAERGYEGETLYDEIFNSVGHEHVYILRDVYLKIENSLAQYDSIIVSDSGAVVNEIKNYCGDYRYEKEQWFNGSRRLSDDGITQITRAVNKLLKLSEGRGPAFDVSGKVVFPNDDFRMTTDDDKVWGKIVVRSNLKKYFRSFRYENIGAKAEAIVKLIESSIGENMYFKTQIDIDKLRKGLYCGKCGEFNLLKARYHRQCGSCGAKESNETHMLRVMSDYKYLFYGESMTKKRLMTLIGDDLHTEVVRRAFEKYCYKNRKGKSTEYTFKYYDFNEAMKYLDYTSKYKNYRE</sequence>
<dbReference type="Pfam" id="PF08378">
    <property type="entry name" value="NERD"/>
    <property type="match status" value="1"/>
</dbReference>
<evidence type="ECO:0000313" key="2">
    <source>
        <dbReference type="EMBL" id="REG23901.1"/>
    </source>
</evidence>
<dbReference type="RefSeq" id="WP_115885440.1">
    <property type="nucleotide sequence ID" value="NZ_CBCSHX010000006.1"/>
</dbReference>
<comment type="caution">
    <text evidence="2">The sequence shown here is derived from an EMBL/GenBank/DDBJ whole genome shotgun (WGS) entry which is preliminary data.</text>
</comment>
<feature type="domain" description="NERD" evidence="1">
    <location>
        <begin position="37"/>
        <end position="148"/>
    </location>
</feature>
<dbReference type="OrthoDB" id="2418082at2"/>
<evidence type="ECO:0000259" key="1">
    <source>
        <dbReference type="PROSITE" id="PS50965"/>
    </source>
</evidence>
<dbReference type="Proteomes" id="UP000257076">
    <property type="component" value="Unassembled WGS sequence"/>
</dbReference>
<protein>
    <submittedName>
        <fullName evidence="2">Nuclease-like protein</fullName>
    </submittedName>
</protein>
<dbReference type="InterPro" id="IPR011528">
    <property type="entry name" value="NERD"/>
</dbReference>
<dbReference type="PROSITE" id="PS50965">
    <property type="entry name" value="NERD"/>
    <property type="match status" value="1"/>
</dbReference>
<name>A0A3E0AW37_9STAP</name>
<proteinExistence type="predicted"/>
<dbReference type="AlphaFoldDB" id="A0A3E0AW37"/>
<keyword evidence="3" id="KW-1185">Reference proteome</keyword>
<accession>A0A3E0AW37</accession>
<dbReference type="EMBL" id="QUMW01000012">
    <property type="protein sequence ID" value="REG23901.1"/>
    <property type="molecule type" value="Genomic_DNA"/>
</dbReference>
<evidence type="ECO:0000313" key="3">
    <source>
        <dbReference type="Proteomes" id="UP000257076"/>
    </source>
</evidence>